<keyword evidence="3" id="KW-0328">Glycosyltransferase</keyword>
<organism evidence="3 7">
    <name type="scientific">Methanococcus maripaludis</name>
    <name type="common">Methanococcus deltae</name>
    <dbReference type="NCBI Taxonomy" id="39152"/>
    <lineage>
        <taxon>Archaea</taxon>
        <taxon>Methanobacteriati</taxon>
        <taxon>Methanobacteriota</taxon>
        <taxon>Methanomada group</taxon>
        <taxon>Methanococci</taxon>
        <taxon>Methanococcales</taxon>
        <taxon>Methanococcaceae</taxon>
        <taxon>Methanococcus</taxon>
    </lineage>
</organism>
<keyword evidence="3" id="KW-0808">Transferase</keyword>
<evidence type="ECO:0000313" key="9">
    <source>
        <dbReference type="Proteomes" id="UP000568063"/>
    </source>
</evidence>
<comment type="similarity">
    <text evidence="1">Belongs to the glycosyltransferase 28 family.</text>
</comment>
<dbReference type="InterPro" id="IPR007235">
    <property type="entry name" value="Glyco_trans_28_C"/>
</dbReference>
<dbReference type="GO" id="GO:0016758">
    <property type="term" value="F:hexosyltransferase activity"/>
    <property type="evidence" value="ECO:0007669"/>
    <property type="project" value="InterPro"/>
</dbReference>
<dbReference type="Proteomes" id="UP000567099">
    <property type="component" value="Unassembled WGS sequence"/>
</dbReference>
<dbReference type="InterPro" id="IPR005262">
    <property type="entry name" value="MJ1255-like"/>
</dbReference>
<dbReference type="NCBIfam" id="TIGR00661">
    <property type="entry name" value="MJ1255"/>
    <property type="match status" value="1"/>
</dbReference>
<evidence type="ECO:0000313" key="3">
    <source>
        <dbReference type="EMBL" id="AVB76050.1"/>
    </source>
</evidence>
<evidence type="ECO:0000313" key="6">
    <source>
        <dbReference type="EMBL" id="MBB6497360.1"/>
    </source>
</evidence>
<feature type="domain" description="Glycosyl transferase family 28 C-terminal" evidence="2">
    <location>
        <begin position="198"/>
        <end position="339"/>
    </location>
</feature>
<dbReference type="Pfam" id="PF04101">
    <property type="entry name" value="Glyco_tran_28_C"/>
    <property type="match status" value="1"/>
</dbReference>
<proteinExistence type="inferred from homology"/>
<dbReference type="EMBL" id="JACDUM010000002">
    <property type="protein sequence ID" value="MBA2860513.1"/>
    <property type="molecule type" value="Genomic_DNA"/>
</dbReference>
<reference evidence="3" key="2">
    <citation type="submission" date="2018-02" db="EMBL/GenBank/DDBJ databases">
        <title>Complete genome sequence of the Methanococcus maripaludis type strain JJ (DSM 2067), a model for selenoprotein synthesis in Archaea.</title>
        <authorList>
            <person name="Poehlein A."/>
            <person name="Heym D."/>
            <person name="Quitzke V."/>
            <person name="Fersch J."/>
            <person name="Daniel R."/>
            <person name="Rother M."/>
        </authorList>
    </citation>
    <scope>NUCLEOTIDE SEQUENCE [LARGE SCALE GENOMIC DNA]</scope>
    <source>
        <strain evidence="3">DSM 2067</strain>
    </source>
</reference>
<dbReference type="Gene3D" id="3.40.50.2000">
    <property type="entry name" value="Glycogen Phosphorylase B"/>
    <property type="match status" value="2"/>
</dbReference>
<dbReference type="KEGG" id="mmad:MMJJ_06340"/>
<evidence type="ECO:0000256" key="1">
    <source>
        <dbReference type="ARBA" id="ARBA00006962"/>
    </source>
</evidence>
<accession>A0A2L1CA06</accession>
<dbReference type="PANTHER" id="PTHR21015">
    <property type="entry name" value="UDP-N-ACETYLGLUCOSAMINE--N-ACETYLMURAMYL-(PENTAPEPTIDE) PYROPHOSPHORYL-UNDECAPRENOL N-ACETYLGLUCOSAMINE TRANSFERASE 1"/>
    <property type="match status" value="1"/>
</dbReference>
<evidence type="ECO:0000313" key="4">
    <source>
        <dbReference type="EMBL" id="MBA2860513.1"/>
    </source>
</evidence>
<dbReference type="RefSeq" id="WP_104837648.1">
    <property type="nucleotide sequence ID" value="NZ_CP026606.1"/>
</dbReference>
<reference evidence="7" key="1">
    <citation type="journal article" date="2018" name="Genome Announc.">
        <title>Complete Genome Sequence of the Methanococcus maripaludis Type Strain JJ (DSM 2067), a Model for Selenoprotein Synthesis in Archaea.</title>
        <authorList>
            <person name="Poehlein A."/>
            <person name="Heym D."/>
            <person name="Quitzke V."/>
            <person name="Fersch J."/>
            <person name="Daniel R."/>
            <person name="Rother M."/>
        </authorList>
    </citation>
    <scope>NUCLEOTIDE SEQUENCE [LARGE SCALE GENOMIC DNA]</scope>
    <source>
        <strain evidence="7">DSM 2067</strain>
    </source>
</reference>
<dbReference type="Proteomes" id="UP000568063">
    <property type="component" value="Unassembled WGS sequence"/>
</dbReference>
<dbReference type="GeneID" id="36101726"/>
<protein>
    <submittedName>
        <fullName evidence="3">Undecaprenyldiphospho-muramoylpentapeptide beta-N-acetylglucosaminyltransferase</fullName>
    </submittedName>
</protein>
<dbReference type="PANTHER" id="PTHR21015:SF22">
    <property type="entry name" value="GLYCOSYLTRANSFERASE"/>
    <property type="match status" value="1"/>
</dbReference>
<evidence type="ECO:0000259" key="2">
    <source>
        <dbReference type="Pfam" id="PF04101"/>
    </source>
</evidence>
<name>A0A2L1CA06_METMI</name>
<evidence type="ECO:0000313" key="8">
    <source>
        <dbReference type="Proteomes" id="UP000567099"/>
    </source>
</evidence>
<dbReference type="CDD" id="cd03785">
    <property type="entry name" value="GT28_MurG"/>
    <property type="match status" value="1"/>
</dbReference>
<dbReference type="Proteomes" id="UP000239462">
    <property type="component" value="Chromosome"/>
</dbReference>
<gene>
    <name evidence="4" type="ORF">HNP91_001328</name>
    <name evidence="5" type="ORF">HNP94_001532</name>
    <name evidence="6" type="ORF">HNP96_001403</name>
    <name evidence="3" type="ORF">MMJJ_06340</name>
</gene>
<dbReference type="AlphaFoldDB" id="A0A2L1CA06"/>
<dbReference type="Proteomes" id="UP000590564">
    <property type="component" value="Unassembled WGS sequence"/>
</dbReference>
<dbReference type="EMBL" id="JACDUO010000002">
    <property type="protein sequence ID" value="MBA2864510.1"/>
    <property type="molecule type" value="Genomic_DNA"/>
</dbReference>
<evidence type="ECO:0000313" key="10">
    <source>
        <dbReference type="Proteomes" id="UP000590564"/>
    </source>
</evidence>
<sequence>MKILISICGEGFGHTTRCIAIGNELSKKHEVKYAAYGKSKDFVEMSGGDVFETYPEIRLSGKNGKFDVKKSIFNSDYHPARAIKKEMDIIKGYDPDLVISDCKYSSVVASKVLKKPYYIITNQNCTKTDKKEKYIVYPVMEILNVINKSAEKVIIPDFPLPYTVCEYNLKLLENLSFIGPLIRYDVVPEEISDEGYILCVIGGFEYRYKILELLNKISAKKGLKVKMVCGSYDVAEKLEKIKSKNVEVIPLTTNMDELLKKCSFVVCHGGHSTLMEASCFGKPVITIPDLDHPEQENNAKKISDMECGIALSYNTIDSNLEESLEKMISTTKYYENSKKLMNLYLKNSGTDKVMDIVENGL</sequence>
<evidence type="ECO:0000313" key="5">
    <source>
        <dbReference type="EMBL" id="MBA2864510.1"/>
    </source>
</evidence>
<dbReference type="EMBL" id="JACHED010000003">
    <property type="protein sequence ID" value="MBB6497360.1"/>
    <property type="molecule type" value="Genomic_DNA"/>
</dbReference>
<dbReference type="EMBL" id="CP026606">
    <property type="protein sequence ID" value="AVB76050.1"/>
    <property type="molecule type" value="Genomic_DNA"/>
</dbReference>
<reference evidence="8 9" key="3">
    <citation type="submission" date="2020-07" db="EMBL/GenBank/DDBJ databases">
        <title>Genomic Encyclopedia of Type Strains, Phase IV (KMG-V): Genome sequencing to study the core and pangenomes of soil and plant-associated prokaryotes.</title>
        <authorList>
            <person name="Whitman W."/>
        </authorList>
    </citation>
    <scope>NUCLEOTIDE SEQUENCE [LARGE SCALE GENOMIC DNA]</scope>
    <source>
        <strain evidence="5 8">C13</strain>
        <strain evidence="4 9">C9</strain>
        <strain evidence="6 10">D1</strain>
    </source>
</reference>
<evidence type="ECO:0000313" key="7">
    <source>
        <dbReference type="Proteomes" id="UP000239462"/>
    </source>
</evidence>
<dbReference type="SUPFAM" id="SSF53756">
    <property type="entry name" value="UDP-Glycosyltransferase/glycogen phosphorylase"/>
    <property type="match status" value="1"/>
</dbReference>